<name>B2IG76_BEII9</name>
<evidence type="ECO:0000256" key="4">
    <source>
        <dbReference type="ARBA" id="ARBA00022475"/>
    </source>
</evidence>
<feature type="transmembrane region" description="Helical" evidence="8">
    <location>
        <begin position="74"/>
        <end position="94"/>
    </location>
</feature>
<evidence type="ECO:0000256" key="8">
    <source>
        <dbReference type="RuleBase" id="RU363041"/>
    </source>
</evidence>
<dbReference type="InterPro" id="IPR002781">
    <property type="entry name" value="TM_pro_TauE-like"/>
</dbReference>
<feature type="transmembrane region" description="Helical" evidence="8">
    <location>
        <begin position="45"/>
        <end position="62"/>
    </location>
</feature>
<comment type="subcellular location">
    <subcellularLocation>
        <location evidence="1 8">Cell membrane</location>
        <topology evidence="1 8">Multi-pass membrane protein</topology>
    </subcellularLocation>
</comment>
<sequence length="233" mass="24253">MDWTIIILLFVAGLLGGLVNAIAGGATLLTFPAMLAAGLPPVVANASNAVAIAPGHLLAALADWTKLRPFDQSVILSLMIAIIGGALGALLVLALPERLFVLPIPGLIGLATCLFAFAPQIQSWTHKRNGRTRPSPIGDFAALASASLYGSFFGAGLGIVLTALLSMAGNTLYADGSLAGWLCGWSSHSYSSGAYDPCVRDHRGSFNDDYLCANTIGNQQQCIMGRNTFTSTM</sequence>
<dbReference type="RefSeq" id="WP_012386498.1">
    <property type="nucleotide sequence ID" value="NC_010581.1"/>
</dbReference>
<evidence type="ECO:0000256" key="2">
    <source>
        <dbReference type="ARBA" id="ARBA00009142"/>
    </source>
</evidence>
<evidence type="ECO:0000313" key="9">
    <source>
        <dbReference type="EMBL" id="ACB97150.1"/>
    </source>
</evidence>
<gene>
    <name evidence="9" type="ordered locus">Bind_3595</name>
</gene>
<dbReference type="Pfam" id="PF01925">
    <property type="entry name" value="TauE"/>
    <property type="match status" value="1"/>
</dbReference>
<dbReference type="Proteomes" id="UP000001695">
    <property type="component" value="Chromosome"/>
</dbReference>
<organism evidence="9 10">
    <name type="scientific">Beijerinckia indica subsp. indica (strain ATCC 9039 / DSM 1715 / NCIMB 8712)</name>
    <dbReference type="NCBI Taxonomy" id="395963"/>
    <lineage>
        <taxon>Bacteria</taxon>
        <taxon>Pseudomonadati</taxon>
        <taxon>Pseudomonadota</taxon>
        <taxon>Alphaproteobacteria</taxon>
        <taxon>Hyphomicrobiales</taxon>
        <taxon>Beijerinckiaceae</taxon>
        <taxon>Beijerinckia</taxon>
    </lineage>
</organism>
<dbReference type="STRING" id="395963.Bind_3595"/>
<reference evidence="9 10" key="2">
    <citation type="journal article" date="2010" name="J. Bacteriol.">
        <title>Complete genome sequence of Beijerinckia indica subsp. indica.</title>
        <authorList>
            <person name="Tamas I."/>
            <person name="Dedysh S.N."/>
            <person name="Liesack W."/>
            <person name="Stott M.B."/>
            <person name="Alam M."/>
            <person name="Murrell J.C."/>
            <person name="Dunfield P.F."/>
        </authorList>
    </citation>
    <scope>NUCLEOTIDE SEQUENCE [LARGE SCALE GENOMIC DNA]</scope>
    <source>
        <strain evidence="10">ATCC 9039 / DSM 1715 / NCIMB 8712</strain>
    </source>
</reference>
<keyword evidence="5 8" id="KW-0812">Transmembrane</keyword>
<accession>B2IG76</accession>
<evidence type="ECO:0000256" key="3">
    <source>
        <dbReference type="ARBA" id="ARBA00022448"/>
    </source>
</evidence>
<comment type="similarity">
    <text evidence="2 8">Belongs to the 4-toluene sulfonate uptake permease (TSUP) (TC 2.A.102) family.</text>
</comment>
<keyword evidence="6 8" id="KW-1133">Transmembrane helix</keyword>
<dbReference type="KEGG" id="bid:Bind_3595"/>
<feature type="transmembrane region" description="Helical" evidence="8">
    <location>
        <begin position="100"/>
        <end position="119"/>
    </location>
</feature>
<keyword evidence="7 8" id="KW-0472">Membrane</keyword>
<evidence type="ECO:0000256" key="5">
    <source>
        <dbReference type="ARBA" id="ARBA00022692"/>
    </source>
</evidence>
<reference evidence="10" key="1">
    <citation type="submission" date="2008-03" db="EMBL/GenBank/DDBJ databases">
        <title>Complete sequence of chromosome of Beijerinckia indica subsp. indica ATCC 9039.</title>
        <authorList>
            <consortium name="US DOE Joint Genome Institute"/>
            <person name="Copeland A."/>
            <person name="Lucas S."/>
            <person name="Lapidus A."/>
            <person name="Glavina del Rio T."/>
            <person name="Dalin E."/>
            <person name="Tice H."/>
            <person name="Bruce D."/>
            <person name="Goodwin L."/>
            <person name="Pitluck S."/>
            <person name="LaButti K."/>
            <person name="Schmutz J."/>
            <person name="Larimer F."/>
            <person name="Land M."/>
            <person name="Hauser L."/>
            <person name="Kyrpides N."/>
            <person name="Mikhailova N."/>
            <person name="Dunfield P.F."/>
            <person name="Dedysh S.N."/>
            <person name="Liesack W."/>
            <person name="Saw J.H."/>
            <person name="Alam M."/>
            <person name="Chen Y."/>
            <person name="Murrell J.C."/>
            <person name="Richardson P."/>
        </authorList>
    </citation>
    <scope>NUCLEOTIDE SEQUENCE [LARGE SCALE GENOMIC DNA]</scope>
    <source>
        <strain evidence="10">ATCC 9039 / DSM 1715 / NCIMB 8712</strain>
    </source>
</reference>
<evidence type="ECO:0000256" key="1">
    <source>
        <dbReference type="ARBA" id="ARBA00004651"/>
    </source>
</evidence>
<keyword evidence="10" id="KW-1185">Reference proteome</keyword>
<protein>
    <recommendedName>
        <fullName evidence="8">Probable membrane transporter protein</fullName>
    </recommendedName>
</protein>
<keyword evidence="3" id="KW-0813">Transport</keyword>
<evidence type="ECO:0000313" key="10">
    <source>
        <dbReference type="Proteomes" id="UP000001695"/>
    </source>
</evidence>
<dbReference type="HOGENOM" id="CLU_1188067_0_0_5"/>
<dbReference type="AlphaFoldDB" id="B2IG76"/>
<dbReference type="GO" id="GO:0005886">
    <property type="term" value="C:plasma membrane"/>
    <property type="evidence" value="ECO:0007669"/>
    <property type="project" value="UniProtKB-SubCell"/>
</dbReference>
<evidence type="ECO:0000256" key="7">
    <source>
        <dbReference type="ARBA" id="ARBA00023136"/>
    </source>
</evidence>
<proteinExistence type="inferred from homology"/>
<keyword evidence="4 8" id="KW-1003">Cell membrane</keyword>
<dbReference type="eggNOG" id="COG0730">
    <property type="taxonomic scope" value="Bacteria"/>
</dbReference>
<feature type="transmembrane region" description="Helical" evidence="8">
    <location>
        <begin position="140"/>
        <end position="165"/>
    </location>
</feature>
<dbReference type="PANTHER" id="PTHR30269">
    <property type="entry name" value="TRANSMEMBRANE PROTEIN YFCA"/>
    <property type="match status" value="1"/>
</dbReference>
<dbReference type="InterPro" id="IPR052017">
    <property type="entry name" value="TSUP"/>
</dbReference>
<evidence type="ECO:0000256" key="6">
    <source>
        <dbReference type="ARBA" id="ARBA00022989"/>
    </source>
</evidence>
<dbReference type="EMBL" id="CP001016">
    <property type="protein sequence ID" value="ACB97150.1"/>
    <property type="molecule type" value="Genomic_DNA"/>
</dbReference>
<dbReference type="PANTHER" id="PTHR30269:SF0">
    <property type="entry name" value="MEMBRANE TRANSPORTER PROTEIN YFCA-RELATED"/>
    <property type="match status" value="1"/>
</dbReference>